<dbReference type="PANTHER" id="PTHR31170">
    <property type="entry name" value="BNAC04G53230D PROTEIN"/>
    <property type="match status" value="1"/>
</dbReference>
<name>A0A8B8LPY4_ABRPR</name>
<gene>
    <name evidence="2" type="primary">LOC113866884</name>
</gene>
<organism evidence="1 2">
    <name type="scientific">Abrus precatorius</name>
    <name type="common">Indian licorice</name>
    <name type="synonym">Glycine abrus</name>
    <dbReference type="NCBI Taxonomy" id="3816"/>
    <lineage>
        <taxon>Eukaryota</taxon>
        <taxon>Viridiplantae</taxon>
        <taxon>Streptophyta</taxon>
        <taxon>Embryophyta</taxon>
        <taxon>Tracheophyta</taxon>
        <taxon>Spermatophyta</taxon>
        <taxon>Magnoliopsida</taxon>
        <taxon>eudicotyledons</taxon>
        <taxon>Gunneridae</taxon>
        <taxon>Pentapetalae</taxon>
        <taxon>rosids</taxon>
        <taxon>fabids</taxon>
        <taxon>Fabales</taxon>
        <taxon>Fabaceae</taxon>
        <taxon>Papilionoideae</taxon>
        <taxon>50 kb inversion clade</taxon>
        <taxon>NPAAA clade</taxon>
        <taxon>indigoferoid/millettioid clade</taxon>
        <taxon>Abreae</taxon>
        <taxon>Abrus</taxon>
    </lineage>
</organism>
<dbReference type="OrthoDB" id="672127at2759"/>
<dbReference type="Pfam" id="PF03140">
    <property type="entry name" value="DUF247"/>
    <property type="match status" value="1"/>
</dbReference>
<dbReference type="PANTHER" id="PTHR31170:SF9">
    <property type="entry name" value="PROTEIN, PUTATIVE (DUF247)-RELATED"/>
    <property type="match status" value="1"/>
</dbReference>
<keyword evidence="1" id="KW-1185">Reference proteome</keyword>
<dbReference type="RefSeq" id="XP_027357483.1">
    <property type="nucleotide sequence ID" value="XM_027501682.1"/>
</dbReference>
<evidence type="ECO:0000313" key="2">
    <source>
        <dbReference type="RefSeq" id="XP_027357483.1"/>
    </source>
</evidence>
<evidence type="ECO:0000313" key="1">
    <source>
        <dbReference type="Proteomes" id="UP000694853"/>
    </source>
</evidence>
<sequence length="432" mass="50131">MEEQPNASQSECQQWGKELTDMLQGVVLPEKSGVHGQCIFRVPDSIRETNPKAYTPRVVSIGPFHKARSNADDNVLKAMEEFKLKYLKGFLDRTKLRVDDFACYLKDQENRIRSCYAWPVEPHSNHFLKMILIDACFIIEHFLRDFEDNDWIYKDPLLLKPWLVDDVYDDLTLLENQLPFFVLEGIYEIAQLNLQFPSFLDITFEYFQEYNEQNITSERVRPKHFTDLLRTFFLPSTFDLGDTPAKRDELKYLYSASQLSEAGLAFKVNPSKCLLDLDYHDGELTIPCLTVHDETEKLFRNIVAFEQCLFPNTPLVTQYLKVLDYLIDTEKDVNLLVDKKIIVNYMGDTKAVATMVNSLSTNVAMPHFNSKYFSICISLNKFYENPRNKYKAIFIHEYFNTPWKIASTVAASMLLLLTLIQTVCSAIPLFKG</sequence>
<proteinExistence type="predicted"/>
<reference evidence="1" key="1">
    <citation type="journal article" date="2019" name="Toxins">
        <title>Detection of Abrin-Like and Prepropulchellin-Like Toxin Genes and Transcripts Using Whole Genome Sequencing and Full-Length Transcript Sequencing of Abrus precatorius.</title>
        <authorList>
            <person name="Hovde B.T."/>
            <person name="Daligault H.E."/>
            <person name="Hanschen E.R."/>
            <person name="Kunde Y.A."/>
            <person name="Johnson M.B."/>
            <person name="Starkenburg S.R."/>
            <person name="Johnson S.L."/>
        </authorList>
    </citation>
    <scope>NUCLEOTIDE SEQUENCE [LARGE SCALE GENOMIC DNA]</scope>
</reference>
<dbReference type="GeneID" id="113866884"/>
<accession>A0A8B8LPY4</accession>
<reference evidence="2" key="2">
    <citation type="submission" date="2025-08" db="UniProtKB">
        <authorList>
            <consortium name="RefSeq"/>
        </authorList>
    </citation>
    <scope>IDENTIFICATION</scope>
    <source>
        <tissue evidence="2">Young leaves</tissue>
    </source>
</reference>
<dbReference type="InterPro" id="IPR004158">
    <property type="entry name" value="DUF247_pln"/>
</dbReference>
<protein>
    <submittedName>
        <fullName evidence="2">UPF0481 protein At3g47200-like</fullName>
    </submittedName>
</protein>
<dbReference type="AlphaFoldDB" id="A0A8B8LPY4"/>
<dbReference type="KEGG" id="aprc:113866884"/>
<dbReference type="Proteomes" id="UP000694853">
    <property type="component" value="Unplaced"/>
</dbReference>